<reference evidence="1" key="2">
    <citation type="journal article" date="2015" name="Fish Shellfish Immunol.">
        <title>Early steps in the European eel (Anguilla anguilla)-Vibrio vulnificus interaction in the gills: Role of the RtxA13 toxin.</title>
        <authorList>
            <person name="Callol A."/>
            <person name="Pajuelo D."/>
            <person name="Ebbesson L."/>
            <person name="Teles M."/>
            <person name="MacKenzie S."/>
            <person name="Amaro C."/>
        </authorList>
    </citation>
    <scope>NUCLEOTIDE SEQUENCE</scope>
</reference>
<organism evidence="1">
    <name type="scientific">Anguilla anguilla</name>
    <name type="common">European freshwater eel</name>
    <name type="synonym">Muraena anguilla</name>
    <dbReference type="NCBI Taxonomy" id="7936"/>
    <lineage>
        <taxon>Eukaryota</taxon>
        <taxon>Metazoa</taxon>
        <taxon>Chordata</taxon>
        <taxon>Craniata</taxon>
        <taxon>Vertebrata</taxon>
        <taxon>Euteleostomi</taxon>
        <taxon>Actinopterygii</taxon>
        <taxon>Neopterygii</taxon>
        <taxon>Teleostei</taxon>
        <taxon>Anguilliformes</taxon>
        <taxon>Anguillidae</taxon>
        <taxon>Anguilla</taxon>
    </lineage>
</organism>
<protein>
    <submittedName>
        <fullName evidence="1">Uncharacterized protein</fullName>
    </submittedName>
</protein>
<proteinExistence type="predicted"/>
<accession>A0A0E9UMD2</accession>
<name>A0A0E9UMD2_ANGAN</name>
<dbReference type="AlphaFoldDB" id="A0A0E9UMD2"/>
<dbReference type="EMBL" id="GBXM01041671">
    <property type="protein sequence ID" value="JAH66906.1"/>
    <property type="molecule type" value="Transcribed_RNA"/>
</dbReference>
<reference evidence="1" key="1">
    <citation type="submission" date="2014-11" db="EMBL/GenBank/DDBJ databases">
        <authorList>
            <person name="Amaro Gonzalez C."/>
        </authorList>
    </citation>
    <scope>NUCLEOTIDE SEQUENCE</scope>
</reference>
<sequence>MCFGSSEASAFHTDHPQRLLMTPFTESTFEPAGDSRELSYLYAFKMIRVLPP</sequence>
<evidence type="ECO:0000313" key="1">
    <source>
        <dbReference type="EMBL" id="JAH66906.1"/>
    </source>
</evidence>